<sequence length="684" mass="76956">MAAAVRITMLLFLAFSYEVALGVTENKVEKFHVGVVLDLGTPVGKVARTSISIAVEDFYAVHPNYTTRLVFHVRDSMSDDVQAAAAVIDLLEKYNVQAIIGPQKSSQAVFVSALGNKCQVPIISFTARSAYLSSHYLPYFVRATVNDSAQVSSITSIIKTYGWREVVPIYMDNDDSNGIITDLVDVLEGIDVHVPYRSVIDESATGEQITQELYKLMTMQTRVFVVHMSPSLGSLFFTKAKEIGMMMSEGFVWIITDRLANLIDLLNPSVVEAMNGALGVESYVPKSTELDSFTMRWYMRSRNDHPNDPTLKLNIFGLWSYDTIWGLAQAAEKAKVTKAKFLRQAKFLRPPALKNSTSLGALKNSRNGPAILKVLLQNKFEGLSGYFDLSDGQLKVSKFQIINVVGQARRVIGFWTAQNGLSQQLDQRSNIKYRNTTHDPKIVIWPGESTKIPRGWEIPTNGKKLQVGVVTGNKYKKYIDVVEDSITGVIKASGIAIDVFEEAVKRLPYALPYEYVVFNITKNSSSSYDDFVNQVYLKKYDIAVGDITIRYNRSLYVDFTQPYTESGIAMVVPVRESINKNTWIFLKPLTPGMWIGTIILFIYTGIVIWLLELLGNNKAIHGPVPRQLATMIYFSLFEESECLSVTPFPVNFFYIYSTMIKLIHPFSYLVNVMHKFSQLRKRNV</sequence>
<dbReference type="Gene3D" id="3.40.50.2300">
    <property type="match status" value="2"/>
</dbReference>
<feature type="transmembrane region" description="Helical" evidence="13">
    <location>
        <begin position="592"/>
        <end position="611"/>
    </location>
</feature>
<evidence type="ECO:0000259" key="15">
    <source>
        <dbReference type="SMART" id="SM00079"/>
    </source>
</evidence>
<keyword evidence="7 13" id="KW-0472">Membrane</keyword>
<evidence type="ECO:0000256" key="10">
    <source>
        <dbReference type="ARBA" id="ARBA00023286"/>
    </source>
</evidence>
<dbReference type="CDD" id="cd19990">
    <property type="entry name" value="PBP1_GABAb_receptor_plant"/>
    <property type="match status" value="1"/>
</dbReference>
<dbReference type="Gene3D" id="1.10.287.70">
    <property type="match status" value="1"/>
</dbReference>
<dbReference type="SUPFAM" id="SSF53850">
    <property type="entry name" value="Periplasmic binding protein-like II"/>
    <property type="match status" value="1"/>
</dbReference>
<evidence type="ECO:0000256" key="5">
    <source>
        <dbReference type="ARBA" id="ARBA00022989"/>
    </source>
</evidence>
<evidence type="ECO:0000256" key="2">
    <source>
        <dbReference type="ARBA" id="ARBA00011095"/>
    </source>
</evidence>
<reference evidence="16" key="1">
    <citation type="submission" date="2013-05" db="EMBL/GenBank/DDBJ databases">
        <title>Building the sugarcane genome for biotechnology and identifying evolutionary trends.</title>
        <authorList>
            <person name="De Setta N."/>
            <person name="Monteiro-Vitorello C.B."/>
            <person name="Metcalfe C.J."/>
            <person name="Cruz G.M.Q."/>
            <person name="Del Bem L.E."/>
            <person name="Vicentini R."/>
            <person name="Nogueira F.T.S."/>
            <person name="Campos R.A."/>
            <person name="Nunes S.L."/>
            <person name="Turrini P.C.G."/>
            <person name="Vieira A.P."/>
            <person name="Cruz E.A.O."/>
            <person name="Correa T.C.S."/>
            <person name="Hotta C.T."/>
            <person name="de Mello-Varani A."/>
            <person name="Vautrin S."/>
            <person name="Trindade A.S."/>
            <person name="Vilela M.M."/>
            <person name="Horta C.L."/>
            <person name="Sato P.M."/>
            <person name="de Andrade R.F."/>
            <person name="Nishiyama M.Y."/>
            <person name="Cardoso-Silva C.B."/>
            <person name="Scortecci K.C."/>
            <person name="Garcia A.A.F."/>
            <person name="Carneiro M.S."/>
            <person name="Kim C."/>
            <person name="Paterson A.H."/>
            <person name="Berges H."/>
            <person name="D'Hont A."/>
            <person name="de-Souza A.P."/>
            <person name="Souza G.M."/>
            <person name="Vincentz M."/>
            <person name="Kitajima J.P."/>
            <person name="Van Sluys M.-A."/>
        </authorList>
    </citation>
    <scope>NUCLEOTIDE SEQUENCE</scope>
</reference>
<evidence type="ECO:0000256" key="1">
    <source>
        <dbReference type="ARBA" id="ARBA00004141"/>
    </source>
</evidence>
<keyword evidence="4 13" id="KW-0812">Transmembrane</keyword>
<accession>A0A059Q139</accession>
<dbReference type="InterPro" id="IPR028082">
    <property type="entry name" value="Peripla_BP_I"/>
</dbReference>
<keyword evidence="10" id="KW-1071">Ligand-gated ion channel</keyword>
<dbReference type="SMART" id="SM00079">
    <property type="entry name" value="PBPe"/>
    <property type="match status" value="1"/>
</dbReference>
<gene>
    <name evidence="16" type="ORF">SHCRBa_233_B18_R_10</name>
</gene>
<proteinExistence type="predicted"/>
<dbReference type="Gene3D" id="3.40.190.10">
    <property type="entry name" value="Periplasmic binding protein-like II"/>
    <property type="match status" value="1"/>
</dbReference>
<keyword evidence="8" id="KW-0675">Receptor</keyword>
<evidence type="ECO:0000256" key="11">
    <source>
        <dbReference type="ARBA" id="ARBA00023303"/>
    </source>
</evidence>
<protein>
    <recommendedName>
        <fullName evidence="15">Ionotropic glutamate receptor C-terminal domain-containing protein</fullName>
    </recommendedName>
</protein>
<dbReference type="AlphaFoldDB" id="A0A059Q139"/>
<dbReference type="InterPro" id="IPR001828">
    <property type="entry name" value="ANF_lig-bd_rcpt"/>
</dbReference>
<dbReference type="PANTHER" id="PTHR34836:SF1">
    <property type="entry name" value="OS09G0428600 PROTEIN"/>
    <property type="match status" value="1"/>
</dbReference>
<name>A0A059Q139_9POAL</name>
<evidence type="ECO:0000256" key="13">
    <source>
        <dbReference type="SAM" id="Phobius"/>
    </source>
</evidence>
<organism evidence="16">
    <name type="scientific">Saccharum hybrid cultivar R570</name>
    <dbReference type="NCBI Taxonomy" id="131158"/>
    <lineage>
        <taxon>Eukaryota</taxon>
        <taxon>Viridiplantae</taxon>
        <taxon>Streptophyta</taxon>
        <taxon>Embryophyta</taxon>
        <taxon>Tracheophyta</taxon>
        <taxon>Spermatophyta</taxon>
        <taxon>Magnoliopsida</taxon>
        <taxon>Liliopsida</taxon>
        <taxon>Poales</taxon>
        <taxon>Poaceae</taxon>
        <taxon>PACMAD clade</taxon>
        <taxon>Panicoideae</taxon>
        <taxon>Andropogonodae</taxon>
        <taxon>Andropogoneae</taxon>
        <taxon>Saccharinae</taxon>
        <taxon>Saccharum</taxon>
        <taxon>Saccharum officinarum species complex</taxon>
    </lineage>
</organism>
<keyword evidence="14" id="KW-0732">Signal</keyword>
<dbReference type="SUPFAM" id="SSF53822">
    <property type="entry name" value="Periplasmic binding protein-like I"/>
    <property type="match status" value="1"/>
</dbReference>
<dbReference type="PANTHER" id="PTHR34836">
    <property type="entry name" value="OS06G0188250 PROTEIN"/>
    <property type="match status" value="1"/>
</dbReference>
<dbReference type="InterPro" id="IPR015683">
    <property type="entry name" value="Ionotropic_Glu_rcpt"/>
</dbReference>
<dbReference type="GO" id="GO:0016020">
    <property type="term" value="C:membrane"/>
    <property type="evidence" value="ECO:0007669"/>
    <property type="project" value="UniProtKB-SubCell"/>
</dbReference>
<dbReference type="FunFam" id="3.40.50.2300:FF:000081">
    <property type="entry name" value="Glutamate receptor"/>
    <property type="match status" value="1"/>
</dbReference>
<feature type="domain" description="Ionotropic glutamate receptor C-terminal" evidence="15">
    <location>
        <begin position="466"/>
        <end position="681"/>
    </location>
</feature>
<evidence type="ECO:0000256" key="14">
    <source>
        <dbReference type="SAM" id="SignalP"/>
    </source>
</evidence>
<evidence type="ECO:0000256" key="7">
    <source>
        <dbReference type="ARBA" id="ARBA00023136"/>
    </source>
</evidence>
<evidence type="ECO:0000256" key="8">
    <source>
        <dbReference type="ARBA" id="ARBA00023170"/>
    </source>
</evidence>
<evidence type="ECO:0000256" key="4">
    <source>
        <dbReference type="ARBA" id="ARBA00022692"/>
    </source>
</evidence>
<dbReference type="InterPro" id="IPR001320">
    <property type="entry name" value="Iontro_rcpt_C"/>
</dbReference>
<dbReference type="Pfam" id="PF10613">
    <property type="entry name" value="Lig_chan-Glu_bd"/>
    <property type="match status" value="1"/>
</dbReference>
<keyword evidence="11" id="KW-0407">Ion channel</keyword>
<evidence type="ECO:0000313" key="16">
    <source>
        <dbReference type="EMBL" id="AGT17372.1"/>
    </source>
</evidence>
<evidence type="ECO:0000256" key="3">
    <source>
        <dbReference type="ARBA" id="ARBA00022448"/>
    </source>
</evidence>
<dbReference type="EMBL" id="KF184935">
    <property type="protein sequence ID" value="AGT17372.1"/>
    <property type="molecule type" value="Genomic_DNA"/>
</dbReference>
<evidence type="ECO:0000256" key="6">
    <source>
        <dbReference type="ARBA" id="ARBA00023065"/>
    </source>
</evidence>
<dbReference type="FunFam" id="3.40.190.10:FF:000103">
    <property type="entry name" value="Glutamate receptor"/>
    <property type="match status" value="1"/>
</dbReference>
<evidence type="ECO:0000256" key="9">
    <source>
        <dbReference type="ARBA" id="ARBA00023180"/>
    </source>
</evidence>
<feature type="signal peptide" evidence="14">
    <location>
        <begin position="1"/>
        <end position="22"/>
    </location>
</feature>
<keyword evidence="9" id="KW-0325">Glycoprotein</keyword>
<dbReference type="GO" id="GO:0015276">
    <property type="term" value="F:ligand-gated monoatomic ion channel activity"/>
    <property type="evidence" value="ECO:0007669"/>
    <property type="project" value="InterPro"/>
</dbReference>
<comment type="subcellular location">
    <subcellularLocation>
        <location evidence="1">Membrane</location>
        <topology evidence="1">Multi-pass membrane protein</topology>
    </subcellularLocation>
</comment>
<comment type="function">
    <text evidence="12">Glutamate-gated receptor that probably acts as a non-selective cation channel. May be involved in light-signal transduction and calcium homeostasis via the regulation of calcium influx into cells.</text>
</comment>
<keyword evidence="3" id="KW-0813">Transport</keyword>
<dbReference type="Pfam" id="PF01094">
    <property type="entry name" value="ANF_receptor"/>
    <property type="match status" value="1"/>
</dbReference>
<dbReference type="InterPro" id="IPR019594">
    <property type="entry name" value="Glu/Gly-bd"/>
</dbReference>
<dbReference type="FunFam" id="3.40.50.2300:FF:000195">
    <property type="entry name" value="Glutamate receptor"/>
    <property type="match status" value="1"/>
</dbReference>
<keyword evidence="6" id="KW-0406">Ion transport</keyword>
<feature type="chain" id="PRO_5001581921" description="Ionotropic glutamate receptor C-terminal domain-containing protein" evidence="14">
    <location>
        <begin position="23"/>
        <end position="684"/>
    </location>
</feature>
<dbReference type="InterPro" id="IPR044440">
    <property type="entry name" value="GABAb_receptor_plant_PBP1"/>
</dbReference>
<evidence type="ECO:0000256" key="12">
    <source>
        <dbReference type="ARBA" id="ARBA00049638"/>
    </source>
</evidence>
<comment type="subunit">
    <text evidence="2">May form heteromers.</text>
</comment>
<keyword evidence="5 13" id="KW-1133">Transmembrane helix</keyword>